<dbReference type="Pfam" id="PF26514">
    <property type="entry name" value="DUF8173"/>
    <property type="match status" value="1"/>
</dbReference>
<name>A0A3B0UPP1_9ZZZZ</name>
<feature type="transmembrane region" description="Helical" evidence="1">
    <location>
        <begin position="263"/>
        <end position="296"/>
    </location>
</feature>
<gene>
    <name evidence="3" type="ORF">MNBD_CPR01-464</name>
</gene>
<proteinExistence type="predicted"/>
<reference evidence="3" key="1">
    <citation type="submission" date="2018-06" db="EMBL/GenBank/DDBJ databases">
        <authorList>
            <person name="Zhirakovskaya E."/>
        </authorList>
    </citation>
    <scope>NUCLEOTIDE SEQUENCE</scope>
</reference>
<dbReference type="AlphaFoldDB" id="A0A3B0UPP1"/>
<keyword evidence="1" id="KW-0812">Transmembrane</keyword>
<keyword evidence="1" id="KW-0472">Membrane</keyword>
<dbReference type="InterPro" id="IPR058486">
    <property type="entry name" value="DUF8173"/>
</dbReference>
<feature type="transmembrane region" description="Helical" evidence="1">
    <location>
        <begin position="215"/>
        <end position="243"/>
    </location>
</feature>
<evidence type="ECO:0000313" key="3">
    <source>
        <dbReference type="EMBL" id="VAW33121.1"/>
    </source>
</evidence>
<evidence type="ECO:0000259" key="2">
    <source>
        <dbReference type="Pfam" id="PF26514"/>
    </source>
</evidence>
<dbReference type="EMBL" id="UOEV01000083">
    <property type="protein sequence ID" value="VAW33121.1"/>
    <property type="molecule type" value="Genomic_DNA"/>
</dbReference>
<evidence type="ECO:0000256" key="1">
    <source>
        <dbReference type="SAM" id="Phobius"/>
    </source>
</evidence>
<sequence>MKQSVFIIALWALPFLAFAATTAAAQNLVFTGVVAPMQNVYLAGGSVTVASPSPADLLVAGGSVVTSDSVGGDMAVLGGSIAIRGATKGDLRALGGKVSLEAPVAGDLGVIGLSIIDSGAHAKDILVAGGTVQLKSGSRGSVRAYGNDIYLSGTFDGNVRAIAFNKLVLAPNTVIHGALQYEASEAATIPSSVKVDRGVTYTGASFLPTSREAEAFTLAGIGIFFLVRILGALIVAGLLAGLFPIFSNNAVSQVLQKPTRHVLLLTLLGFGSLVATPVLIALLSITFVGLGIALVLASAYTLLLFVSFAYSGIIVGATFAHVFMKRDIISWRDAIFGMLVLMIIGVVPTFGHFAVALLVCLSSGVIVSLFYNFAFHHTLKDIV</sequence>
<protein>
    <recommendedName>
        <fullName evidence="2">DUF8173 domain-containing protein</fullName>
    </recommendedName>
</protein>
<feature type="transmembrane region" description="Helical" evidence="1">
    <location>
        <begin position="302"/>
        <end position="323"/>
    </location>
</feature>
<organism evidence="3">
    <name type="scientific">hydrothermal vent metagenome</name>
    <dbReference type="NCBI Taxonomy" id="652676"/>
    <lineage>
        <taxon>unclassified sequences</taxon>
        <taxon>metagenomes</taxon>
        <taxon>ecological metagenomes</taxon>
    </lineage>
</organism>
<feature type="domain" description="DUF8173" evidence="2">
    <location>
        <begin position="216"/>
        <end position="371"/>
    </location>
</feature>
<accession>A0A3B0UPP1</accession>
<feature type="transmembrane region" description="Helical" evidence="1">
    <location>
        <begin position="330"/>
        <end position="347"/>
    </location>
</feature>
<keyword evidence="1" id="KW-1133">Transmembrane helix</keyword>
<feature type="transmembrane region" description="Helical" evidence="1">
    <location>
        <begin position="353"/>
        <end position="374"/>
    </location>
</feature>